<protein>
    <recommendedName>
        <fullName evidence="7">L-threonine dehydratase catabolic TdcB</fullName>
        <ecNumber evidence="6">4.3.1.19</ecNumber>
    </recommendedName>
    <alternativeName>
        <fullName evidence="12">Threonine deaminase</fullName>
    </alternativeName>
</protein>
<evidence type="ECO:0000256" key="7">
    <source>
        <dbReference type="ARBA" id="ARBA00022248"/>
    </source>
</evidence>
<evidence type="ECO:0000313" key="15">
    <source>
        <dbReference type="Proteomes" id="UP000062973"/>
    </source>
</evidence>
<dbReference type="KEGG" id="amq:AMETH_5885"/>
<evidence type="ECO:0000256" key="4">
    <source>
        <dbReference type="ARBA" id="ARBA00010869"/>
    </source>
</evidence>
<dbReference type="PROSITE" id="PS00165">
    <property type="entry name" value="DEHYDRATASE_SER_THR"/>
    <property type="match status" value="1"/>
</dbReference>
<dbReference type="SUPFAM" id="SSF53686">
    <property type="entry name" value="Tryptophan synthase beta subunit-like PLP-dependent enzymes"/>
    <property type="match status" value="1"/>
</dbReference>
<evidence type="ECO:0000259" key="13">
    <source>
        <dbReference type="PROSITE" id="PS51671"/>
    </source>
</evidence>
<feature type="domain" description="ACT" evidence="13">
    <location>
        <begin position="332"/>
        <end position="405"/>
    </location>
</feature>
<dbReference type="GO" id="GO:0003941">
    <property type="term" value="F:L-serine ammonia-lyase activity"/>
    <property type="evidence" value="ECO:0007669"/>
    <property type="project" value="TreeGrafter"/>
</dbReference>
<dbReference type="CDD" id="cd01562">
    <property type="entry name" value="Thr-dehyd"/>
    <property type="match status" value="1"/>
</dbReference>
<evidence type="ECO:0000256" key="2">
    <source>
        <dbReference type="ARBA" id="ARBA00001933"/>
    </source>
</evidence>
<dbReference type="InterPro" id="IPR002912">
    <property type="entry name" value="ACT_dom"/>
</dbReference>
<dbReference type="GO" id="GO:0030170">
    <property type="term" value="F:pyridoxal phosphate binding"/>
    <property type="evidence" value="ECO:0007669"/>
    <property type="project" value="InterPro"/>
</dbReference>
<dbReference type="STRING" id="1068978.AMETH_5885"/>
<evidence type="ECO:0000256" key="5">
    <source>
        <dbReference type="ARBA" id="ARBA00011447"/>
    </source>
</evidence>
<dbReference type="InterPro" id="IPR050147">
    <property type="entry name" value="Ser/Thr_Dehydratase"/>
</dbReference>
<gene>
    <name evidence="14" type="primary">ilvA</name>
    <name evidence="14" type="ORF">AMETH_5885</name>
</gene>
<dbReference type="GO" id="GO:0006567">
    <property type="term" value="P:L-threonine catabolic process"/>
    <property type="evidence" value="ECO:0007669"/>
    <property type="project" value="InterPro"/>
</dbReference>
<reference evidence="14 15" key="1">
    <citation type="submission" date="2014-07" db="EMBL/GenBank/DDBJ databases">
        <title>Whole Genome Sequence of the Amycolatopsis methanolica 239.</title>
        <authorList>
            <person name="Tang B."/>
        </authorList>
    </citation>
    <scope>NUCLEOTIDE SEQUENCE [LARGE SCALE GENOMIC DNA]</scope>
    <source>
        <strain evidence="14 15">239</strain>
    </source>
</reference>
<evidence type="ECO:0000256" key="10">
    <source>
        <dbReference type="ARBA" id="ARBA00023239"/>
    </source>
</evidence>
<dbReference type="InterPro" id="IPR036052">
    <property type="entry name" value="TrpB-like_PALP_sf"/>
</dbReference>
<dbReference type="InterPro" id="IPR000634">
    <property type="entry name" value="Ser/Thr_deHydtase_PyrdxlP-BS"/>
</dbReference>
<evidence type="ECO:0000256" key="3">
    <source>
        <dbReference type="ARBA" id="ARBA00004958"/>
    </source>
</evidence>
<dbReference type="NCBIfam" id="TIGR01127">
    <property type="entry name" value="ilvA_1Cterm"/>
    <property type="match status" value="1"/>
</dbReference>
<dbReference type="Pfam" id="PF00291">
    <property type="entry name" value="PALP"/>
    <property type="match status" value="1"/>
</dbReference>
<dbReference type="PANTHER" id="PTHR48078:SF6">
    <property type="entry name" value="L-THREONINE DEHYDRATASE CATABOLIC TDCB"/>
    <property type="match status" value="1"/>
</dbReference>
<comment type="subunit">
    <text evidence="5">In the native structure, TdcB is in a dimeric form, whereas in the TdcB-AMP complex, it exists in a tetrameric form (dimer of dimers).</text>
</comment>
<dbReference type="FunFam" id="3.40.50.1100:FF:000005">
    <property type="entry name" value="Threonine dehydratase catabolic"/>
    <property type="match status" value="1"/>
</dbReference>
<dbReference type="eggNOG" id="COG1171">
    <property type="taxonomic scope" value="Bacteria"/>
</dbReference>
<comment type="cofactor">
    <cofactor evidence="2">
        <name>pyridoxal 5'-phosphate</name>
        <dbReference type="ChEBI" id="CHEBI:597326"/>
    </cofactor>
</comment>
<dbReference type="InterPro" id="IPR044561">
    <property type="entry name" value="ACT_ThrD-II-like"/>
</dbReference>
<dbReference type="GO" id="GO:0009097">
    <property type="term" value="P:isoleucine biosynthetic process"/>
    <property type="evidence" value="ECO:0007669"/>
    <property type="project" value="TreeGrafter"/>
</dbReference>
<accession>A0A076N7I3</accession>
<evidence type="ECO:0000256" key="9">
    <source>
        <dbReference type="ARBA" id="ARBA00022898"/>
    </source>
</evidence>
<dbReference type="PANTHER" id="PTHR48078">
    <property type="entry name" value="THREONINE DEHYDRATASE, MITOCHONDRIAL-RELATED"/>
    <property type="match status" value="1"/>
</dbReference>
<dbReference type="CDD" id="cd04886">
    <property type="entry name" value="ACT_ThrD-II-like"/>
    <property type="match status" value="1"/>
</dbReference>
<dbReference type="EC" id="4.3.1.19" evidence="6"/>
<evidence type="ECO:0000256" key="6">
    <source>
        <dbReference type="ARBA" id="ARBA00012096"/>
    </source>
</evidence>
<dbReference type="InterPro" id="IPR005789">
    <property type="entry name" value="Thr_deHydtase_catblc"/>
</dbReference>
<evidence type="ECO:0000256" key="8">
    <source>
        <dbReference type="ARBA" id="ARBA00022533"/>
    </source>
</evidence>
<keyword evidence="9" id="KW-0663">Pyridoxal phosphate</keyword>
<proteinExistence type="inferred from homology"/>
<keyword evidence="8" id="KW-0021">Allosteric enzyme</keyword>
<comment type="catalytic activity">
    <reaction evidence="1">
        <text>L-threonine = 2-oxobutanoate + NH4(+)</text>
        <dbReference type="Rhea" id="RHEA:22108"/>
        <dbReference type="ChEBI" id="CHEBI:16763"/>
        <dbReference type="ChEBI" id="CHEBI:28938"/>
        <dbReference type="ChEBI" id="CHEBI:57926"/>
        <dbReference type="EC" id="4.3.1.19"/>
    </reaction>
</comment>
<dbReference type="AlphaFoldDB" id="A0A076N7I3"/>
<dbReference type="InterPro" id="IPR001926">
    <property type="entry name" value="TrpB-like_PALP"/>
</dbReference>
<dbReference type="GO" id="GO:0004794">
    <property type="term" value="F:threonine deaminase activity"/>
    <property type="evidence" value="ECO:0007669"/>
    <property type="project" value="UniProtKB-EC"/>
</dbReference>
<evidence type="ECO:0000313" key="14">
    <source>
        <dbReference type="EMBL" id="AIJ25977.1"/>
    </source>
</evidence>
<dbReference type="EMBL" id="CP009110">
    <property type="protein sequence ID" value="AIJ25977.1"/>
    <property type="molecule type" value="Genomic_DNA"/>
</dbReference>
<evidence type="ECO:0000256" key="1">
    <source>
        <dbReference type="ARBA" id="ARBA00001274"/>
    </source>
</evidence>
<name>A0A076N7I3_AMYME</name>
<evidence type="ECO:0000256" key="11">
    <source>
        <dbReference type="ARBA" id="ARBA00025527"/>
    </source>
</evidence>
<dbReference type="PATRIC" id="fig|1068978.7.peg.6317"/>
<evidence type="ECO:0000256" key="12">
    <source>
        <dbReference type="ARBA" id="ARBA00031427"/>
    </source>
</evidence>
<keyword evidence="15" id="KW-1185">Reference proteome</keyword>
<dbReference type="Proteomes" id="UP000062973">
    <property type="component" value="Chromosome"/>
</dbReference>
<comment type="function">
    <text evidence="11">Catalyzes the anaerobic formation of alpha-ketobutyrate and ammonia from threonine in a two-step reaction. The first step involved a dehydration of threonine and a production of enamine intermediates (aminocrotonate), which tautomerizes to its imine form (iminobutyrate). Both intermediates are unstable and short-lived. The second step is the nonenzymatic hydrolysis of the enamine/imine intermediates to form 2-ketobutyrate and free ammonia. In the low water environment of the cell, the second step is accelerated by RidA.</text>
</comment>
<sequence>MIRDMDLVDVDRIREARKLLEGIIRVTPMEHARDLERAHGGPVHLKCENLQRTGSFKIRGAYTRLHGLSAEERARGVVAASAGNHAQGVALAASLLGISSTVFMPTRAPLPKLAATRGYGADVHLHGDVLEETLAEAIAFAERTGAVFIHPFDHADIIAGQGTVGLEILEQVPEAATVLVPTGGGGLVAGVACAVKASRPDVRVVAVQAEDAAAFPPSLAAGGPVRLREMQTMADGIAVGQPGPVSFAHVAAKVDDVLTVSEESLSRAVLLCLERRKLVVEPAGAAAVAALLQYPGEFAAPVVAVVSGGNVDPLLLLQIIQHGMTAGGRYLALRLRVPDRPGSLVSVLSRVRDLGANVLDVEHSRISGALALGEVEIALKLETRGPDHCEEVHAELQRAGFTVVG</sequence>
<dbReference type="GO" id="GO:0006565">
    <property type="term" value="P:L-serine catabolic process"/>
    <property type="evidence" value="ECO:0007669"/>
    <property type="project" value="TreeGrafter"/>
</dbReference>
<keyword evidence="10" id="KW-0456">Lyase</keyword>
<comment type="similarity">
    <text evidence="4">Belongs to the serine/threonine dehydratase family.</text>
</comment>
<dbReference type="Gene3D" id="3.40.50.1100">
    <property type="match status" value="2"/>
</dbReference>
<dbReference type="HOGENOM" id="CLU_021152_4_1_11"/>
<comment type="pathway">
    <text evidence="3">Amino-acid degradation; L-threonine degradation via propanoate pathway; propanoate from L-threonine: step 1/4.</text>
</comment>
<dbReference type="FunFam" id="3.40.50.1100:FF:000007">
    <property type="entry name" value="L-threonine dehydratase catabolic TdcB"/>
    <property type="match status" value="1"/>
</dbReference>
<organism evidence="14 15">
    <name type="scientific">Amycolatopsis methanolica 239</name>
    <dbReference type="NCBI Taxonomy" id="1068978"/>
    <lineage>
        <taxon>Bacteria</taxon>
        <taxon>Bacillati</taxon>
        <taxon>Actinomycetota</taxon>
        <taxon>Actinomycetes</taxon>
        <taxon>Pseudonocardiales</taxon>
        <taxon>Pseudonocardiaceae</taxon>
        <taxon>Amycolatopsis</taxon>
        <taxon>Amycolatopsis methanolica group</taxon>
    </lineage>
</organism>
<dbReference type="PROSITE" id="PS51671">
    <property type="entry name" value="ACT"/>
    <property type="match status" value="1"/>
</dbReference>